<dbReference type="SUPFAM" id="SSF56112">
    <property type="entry name" value="Protein kinase-like (PK-like)"/>
    <property type="match status" value="1"/>
</dbReference>
<accession>A0ABP9PJY7</accession>
<organism evidence="1 2">
    <name type="scientific">Nocardioides marinquilinus</name>
    <dbReference type="NCBI Taxonomy" id="1210400"/>
    <lineage>
        <taxon>Bacteria</taxon>
        <taxon>Bacillati</taxon>
        <taxon>Actinomycetota</taxon>
        <taxon>Actinomycetes</taxon>
        <taxon>Propionibacteriales</taxon>
        <taxon>Nocardioidaceae</taxon>
        <taxon>Nocardioides</taxon>
    </lineage>
</organism>
<name>A0ABP9PJY7_9ACTN</name>
<dbReference type="RefSeq" id="WP_345457912.1">
    <property type="nucleotide sequence ID" value="NZ_BAABKG010000002.1"/>
</dbReference>
<dbReference type="EMBL" id="BAABKG010000002">
    <property type="protein sequence ID" value="GAA5147762.1"/>
    <property type="molecule type" value="Genomic_DNA"/>
</dbReference>
<gene>
    <name evidence="1" type="ORF">GCM10023340_20650</name>
</gene>
<evidence type="ECO:0000313" key="1">
    <source>
        <dbReference type="EMBL" id="GAA5147762.1"/>
    </source>
</evidence>
<evidence type="ECO:0008006" key="3">
    <source>
        <dbReference type="Google" id="ProtNLM"/>
    </source>
</evidence>
<sequence>MSGLGGLSSLTPRQRALVEGWLPGVEVEADLGWGLVDTVVLRVAHAGETLTVKASGPANGHLVREVRAHREWLAPWTSIGRAPVLRHADVDERVIVTTHLPGDLVQGTPAAADPDVHRQAGVLLALLHGQPSIVDDDHEARENARMLRWLDGEHRIAADVESRLRGLVAGWPTPPSVLVPTHGDWQGRNWLVHRGVVSVIDLGRADLRPAQTDLARLAEREWRGAPHLEAAFVEGYGADPRDTGGEDGRDGWWRLRVREAVGVACWAFGVGDEPFEAEGHRALAELLA</sequence>
<proteinExistence type="predicted"/>
<evidence type="ECO:0000313" key="2">
    <source>
        <dbReference type="Proteomes" id="UP001500221"/>
    </source>
</evidence>
<reference evidence="2" key="1">
    <citation type="journal article" date="2019" name="Int. J. Syst. Evol. Microbiol.">
        <title>The Global Catalogue of Microorganisms (GCM) 10K type strain sequencing project: providing services to taxonomists for standard genome sequencing and annotation.</title>
        <authorList>
            <consortium name="The Broad Institute Genomics Platform"/>
            <consortium name="The Broad Institute Genome Sequencing Center for Infectious Disease"/>
            <person name="Wu L."/>
            <person name="Ma J."/>
        </authorList>
    </citation>
    <scope>NUCLEOTIDE SEQUENCE [LARGE SCALE GENOMIC DNA]</scope>
    <source>
        <strain evidence="2">JCM 18459</strain>
    </source>
</reference>
<dbReference type="Gene3D" id="3.90.1200.10">
    <property type="match status" value="1"/>
</dbReference>
<dbReference type="Proteomes" id="UP001500221">
    <property type="component" value="Unassembled WGS sequence"/>
</dbReference>
<dbReference type="InterPro" id="IPR011009">
    <property type="entry name" value="Kinase-like_dom_sf"/>
</dbReference>
<comment type="caution">
    <text evidence="1">The sequence shown here is derived from an EMBL/GenBank/DDBJ whole genome shotgun (WGS) entry which is preliminary data.</text>
</comment>
<keyword evidence="2" id="KW-1185">Reference proteome</keyword>
<protein>
    <recommendedName>
        <fullName evidence="3">Aminoglycoside phosphotransferase family protein</fullName>
    </recommendedName>
</protein>